<protein>
    <submittedName>
        <fullName evidence="1">Uncharacterized protein</fullName>
    </submittedName>
</protein>
<name>F4QLF4_9CAUL</name>
<dbReference type="InterPro" id="IPR021270">
    <property type="entry name" value="DUF2849"/>
</dbReference>
<organism evidence="1 2">
    <name type="scientific">Asticcacaulis biprosthecium C19</name>
    <dbReference type="NCBI Taxonomy" id="715226"/>
    <lineage>
        <taxon>Bacteria</taxon>
        <taxon>Pseudomonadati</taxon>
        <taxon>Pseudomonadota</taxon>
        <taxon>Alphaproteobacteria</taxon>
        <taxon>Caulobacterales</taxon>
        <taxon>Caulobacteraceae</taxon>
        <taxon>Asticcacaulis</taxon>
    </lineage>
</organism>
<reference evidence="2" key="1">
    <citation type="submission" date="2011-03" db="EMBL/GenBank/DDBJ databases">
        <title>Draft genome sequence of Brevundimonas diminuta.</title>
        <authorList>
            <person name="Brown P.J.B."/>
            <person name="Buechlein A."/>
            <person name="Hemmerich C."/>
            <person name="Brun Y.V."/>
        </authorList>
    </citation>
    <scope>NUCLEOTIDE SEQUENCE [LARGE SCALE GENOMIC DNA]</scope>
    <source>
        <strain evidence="2">C19</strain>
    </source>
</reference>
<evidence type="ECO:0000313" key="1">
    <source>
        <dbReference type="EMBL" id="EGF92299.1"/>
    </source>
</evidence>
<dbReference type="OrthoDB" id="9815695at2"/>
<sequence length="105" mass="11494">MKLLTANRLTDGLTLWYTGTLEAGTWGEDAALASRLSDDDADALLIVWKLRETDVVAPYLIPLTETGTPVQREHVREFVRANGPTIGQTADAIASAHNRADIFEN</sequence>
<dbReference type="HOGENOM" id="CLU_157881_1_1_5"/>
<dbReference type="Pfam" id="PF11011">
    <property type="entry name" value="DUF2849"/>
    <property type="match status" value="1"/>
</dbReference>
<dbReference type="Proteomes" id="UP000006512">
    <property type="component" value="Unassembled WGS sequence"/>
</dbReference>
<dbReference type="eggNOG" id="ENOG50339T3">
    <property type="taxonomic scope" value="Bacteria"/>
</dbReference>
<dbReference type="AlphaFoldDB" id="F4QLF4"/>
<dbReference type="EMBL" id="GL883077">
    <property type="protein sequence ID" value="EGF92299.1"/>
    <property type="molecule type" value="Genomic_DNA"/>
</dbReference>
<keyword evidence="2" id="KW-1185">Reference proteome</keyword>
<evidence type="ECO:0000313" key="2">
    <source>
        <dbReference type="Proteomes" id="UP000006512"/>
    </source>
</evidence>
<accession>F4QLF4</accession>
<gene>
    <name evidence="1" type="ORF">ABI_07330</name>
</gene>
<dbReference type="RefSeq" id="WP_006271474.1">
    <property type="nucleotide sequence ID" value="NZ_GL883077.1"/>
</dbReference>
<proteinExistence type="predicted"/>
<dbReference type="STRING" id="715226.ABI_07330"/>